<evidence type="ECO:0000313" key="2">
    <source>
        <dbReference type="Proteomes" id="UP001328107"/>
    </source>
</evidence>
<dbReference type="AlphaFoldDB" id="A0AAN5D250"/>
<protein>
    <submittedName>
        <fullName evidence="1">Uncharacterized protein</fullName>
    </submittedName>
</protein>
<gene>
    <name evidence="1" type="ORF">PMAYCL1PPCAC_25671</name>
</gene>
<dbReference type="Proteomes" id="UP001328107">
    <property type="component" value="Unassembled WGS sequence"/>
</dbReference>
<dbReference type="EMBL" id="BTRK01000005">
    <property type="protein sequence ID" value="GMR55476.1"/>
    <property type="molecule type" value="Genomic_DNA"/>
</dbReference>
<accession>A0AAN5D250</accession>
<feature type="non-terminal residue" evidence="1">
    <location>
        <position position="1"/>
    </location>
</feature>
<feature type="non-terminal residue" evidence="1">
    <location>
        <position position="141"/>
    </location>
</feature>
<organism evidence="1 2">
    <name type="scientific">Pristionchus mayeri</name>
    <dbReference type="NCBI Taxonomy" id="1317129"/>
    <lineage>
        <taxon>Eukaryota</taxon>
        <taxon>Metazoa</taxon>
        <taxon>Ecdysozoa</taxon>
        <taxon>Nematoda</taxon>
        <taxon>Chromadorea</taxon>
        <taxon>Rhabditida</taxon>
        <taxon>Rhabditina</taxon>
        <taxon>Diplogasteromorpha</taxon>
        <taxon>Diplogasteroidea</taxon>
        <taxon>Neodiplogasteridae</taxon>
        <taxon>Pristionchus</taxon>
    </lineage>
</organism>
<sequence length="141" mass="15930">SLLLRRDYSNLLLIHWLLLRLDVNDRSGALLRRPSSSPLRLLFFLVVAHGHHRQNSVLLPFAHRHVWVTGSILQGRTSTSRSRSNVRLGSRVGCRSCISRGCSIADRLRHEQGGTVFRWSSPSLCSGEGNVHDGCIVIHWF</sequence>
<evidence type="ECO:0000313" key="1">
    <source>
        <dbReference type="EMBL" id="GMR55476.1"/>
    </source>
</evidence>
<proteinExistence type="predicted"/>
<reference evidence="2" key="1">
    <citation type="submission" date="2022-10" db="EMBL/GenBank/DDBJ databases">
        <title>Genome assembly of Pristionchus species.</title>
        <authorList>
            <person name="Yoshida K."/>
            <person name="Sommer R.J."/>
        </authorList>
    </citation>
    <scope>NUCLEOTIDE SEQUENCE [LARGE SCALE GENOMIC DNA]</scope>
    <source>
        <strain evidence="2">RS5460</strain>
    </source>
</reference>
<comment type="caution">
    <text evidence="1">The sequence shown here is derived from an EMBL/GenBank/DDBJ whole genome shotgun (WGS) entry which is preliminary data.</text>
</comment>
<name>A0AAN5D250_9BILA</name>
<keyword evidence="2" id="KW-1185">Reference proteome</keyword>